<reference evidence="1" key="1">
    <citation type="journal article" date="2019" name="bioRxiv">
        <title>The Genome of the Zebra Mussel, Dreissena polymorpha: A Resource for Invasive Species Research.</title>
        <authorList>
            <person name="McCartney M.A."/>
            <person name="Auch B."/>
            <person name="Kono T."/>
            <person name="Mallez S."/>
            <person name="Zhang Y."/>
            <person name="Obille A."/>
            <person name="Becker A."/>
            <person name="Abrahante J.E."/>
            <person name="Garbe J."/>
            <person name="Badalamenti J.P."/>
            <person name="Herman A."/>
            <person name="Mangelson H."/>
            <person name="Liachko I."/>
            <person name="Sullivan S."/>
            <person name="Sone E.D."/>
            <person name="Koren S."/>
            <person name="Silverstein K.A.T."/>
            <person name="Beckman K.B."/>
            <person name="Gohl D.M."/>
        </authorList>
    </citation>
    <scope>NUCLEOTIDE SEQUENCE</scope>
    <source>
        <strain evidence="1">Duluth1</strain>
        <tissue evidence="1">Whole animal</tissue>
    </source>
</reference>
<protein>
    <submittedName>
        <fullName evidence="1">Uncharacterized protein</fullName>
    </submittedName>
</protein>
<dbReference type="AlphaFoldDB" id="A0A9D4C979"/>
<comment type="caution">
    <text evidence="1">The sequence shown here is derived from an EMBL/GenBank/DDBJ whole genome shotgun (WGS) entry which is preliminary data.</text>
</comment>
<organism evidence="1 2">
    <name type="scientific">Dreissena polymorpha</name>
    <name type="common">Zebra mussel</name>
    <name type="synonym">Mytilus polymorpha</name>
    <dbReference type="NCBI Taxonomy" id="45954"/>
    <lineage>
        <taxon>Eukaryota</taxon>
        <taxon>Metazoa</taxon>
        <taxon>Spiralia</taxon>
        <taxon>Lophotrochozoa</taxon>
        <taxon>Mollusca</taxon>
        <taxon>Bivalvia</taxon>
        <taxon>Autobranchia</taxon>
        <taxon>Heteroconchia</taxon>
        <taxon>Euheterodonta</taxon>
        <taxon>Imparidentia</taxon>
        <taxon>Neoheterodontei</taxon>
        <taxon>Myida</taxon>
        <taxon>Dreissenoidea</taxon>
        <taxon>Dreissenidae</taxon>
        <taxon>Dreissena</taxon>
    </lineage>
</organism>
<dbReference type="EMBL" id="JAIWYP010000013">
    <property type="protein sequence ID" value="KAH3719293.1"/>
    <property type="molecule type" value="Genomic_DNA"/>
</dbReference>
<evidence type="ECO:0000313" key="2">
    <source>
        <dbReference type="Proteomes" id="UP000828390"/>
    </source>
</evidence>
<name>A0A9D4C979_DREPO</name>
<evidence type="ECO:0000313" key="1">
    <source>
        <dbReference type="EMBL" id="KAH3719293.1"/>
    </source>
</evidence>
<sequence length="452" mass="51507">MSTLQQKVSCYTDLHAITSKYGTSKQRIALDFKVSTLLKELETDSSAKSVKDKHIQFIQPTQVEDIITMLHQFDVVRTRKDIQTSELSSDEASLYEDAVNCIEPNTEEEAKHEVETLATCKMVPQEEETFATCEMVPVKNLLSLQVIRDRISLIKLESLNAETGVFETCVVAVDILSDGRTILLLGENKLQLHSKKISLTSKYKLQHKVKDMCFVEENKNGAFQVAVCFYQSCKIICLEHVSEFLEKHEINCSHTVVNISMYVHHLVALVERKSSKSSYEIQLLDIPTGCVCYAFDEFKFSSAQFSYMPGVSICKPNRISTCKTTMKVIVAGEQHIYRFNINDGECEPNTSYAVGQCEWKYRTDVDEPFLLNYTDNVKCVKCDRQGNMYVSAYYGLYQLYNFNADKCSVRSIIPNCRTVASFAIDEIRNRIIVGYMGADRVHVFEYIILTDT</sequence>
<accession>A0A9D4C979</accession>
<keyword evidence="2" id="KW-1185">Reference proteome</keyword>
<dbReference type="SUPFAM" id="SSF63825">
    <property type="entry name" value="YWTD domain"/>
    <property type="match status" value="1"/>
</dbReference>
<reference evidence="1" key="2">
    <citation type="submission" date="2020-11" db="EMBL/GenBank/DDBJ databases">
        <authorList>
            <person name="McCartney M.A."/>
            <person name="Auch B."/>
            <person name="Kono T."/>
            <person name="Mallez S."/>
            <person name="Becker A."/>
            <person name="Gohl D.M."/>
            <person name="Silverstein K.A.T."/>
            <person name="Koren S."/>
            <person name="Bechman K.B."/>
            <person name="Herman A."/>
            <person name="Abrahante J.E."/>
            <person name="Garbe J."/>
        </authorList>
    </citation>
    <scope>NUCLEOTIDE SEQUENCE</scope>
    <source>
        <strain evidence="1">Duluth1</strain>
        <tissue evidence="1">Whole animal</tissue>
    </source>
</reference>
<proteinExistence type="predicted"/>
<gene>
    <name evidence="1" type="ORF">DPMN_062124</name>
</gene>
<dbReference type="Proteomes" id="UP000828390">
    <property type="component" value="Unassembled WGS sequence"/>
</dbReference>